<dbReference type="InterPro" id="IPR013325">
    <property type="entry name" value="RNA_pol_sigma_r2"/>
</dbReference>
<keyword evidence="2" id="KW-0805">Transcription regulation</keyword>
<reference evidence="7 8" key="1">
    <citation type="journal article" date="2015" name="Int. J. Syst. Evol. Microbiol.">
        <title>Flavisolibacter ginsenosidimutans sp. nov., with ginsenoside-converting activity isolated from soil used for cultivating ginseng.</title>
        <authorList>
            <person name="Zhao Y."/>
            <person name="Liu Q."/>
            <person name="Kang M.S."/>
            <person name="Jin F."/>
            <person name="Yu H."/>
            <person name="Im W.T."/>
        </authorList>
    </citation>
    <scope>NUCLEOTIDE SEQUENCE [LARGE SCALE GENOMIC DNA]</scope>
    <source>
        <strain evidence="7 8">Gsoil 636</strain>
    </source>
</reference>
<dbReference type="Gene3D" id="1.10.10.10">
    <property type="entry name" value="Winged helix-like DNA-binding domain superfamily/Winged helix DNA-binding domain"/>
    <property type="match status" value="1"/>
</dbReference>
<dbReference type="GO" id="GO:0016987">
    <property type="term" value="F:sigma factor activity"/>
    <property type="evidence" value="ECO:0007669"/>
    <property type="project" value="UniProtKB-KW"/>
</dbReference>
<dbReference type="EMBL" id="CP042433">
    <property type="protein sequence ID" value="QEC54590.1"/>
    <property type="molecule type" value="Genomic_DNA"/>
</dbReference>
<dbReference type="SUPFAM" id="SSF88659">
    <property type="entry name" value="Sigma3 and sigma4 domains of RNA polymerase sigma factors"/>
    <property type="match status" value="1"/>
</dbReference>
<name>A0A5B8UER3_9BACT</name>
<dbReference type="AlphaFoldDB" id="A0A5B8UER3"/>
<dbReference type="PANTHER" id="PTHR43133:SF46">
    <property type="entry name" value="RNA POLYMERASE SIGMA-70 FACTOR ECF SUBFAMILY"/>
    <property type="match status" value="1"/>
</dbReference>
<dbReference type="Proteomes" id="UP000321204">
    <property type="component" value="Chromosome"/>
</dbReference>
<dbReference type="GO" id="GO:0006352">
    <property type="term" value="P:DNA-templated transcription initiation"/>
    <property type="evidence" value="ECO:0007669"/>
    <property type="project" value="InterPro"/>
</dbReference>
<dbReference type="InterPro" id="IPR013324">
    <property type="entry name" value="RNA_pol_sigma_r3/r4-like"/>
</dbReference>
<dbReference type="OrthoDB" id="1056775at2"/>
<evidence type="ECO:0000313" key="8">
    <source>
        <dbReference type="Proteomes" id="UP000321204"/>
    </source>
</evidence>
<keyword evidence="4" id="KW-0804">Transcription</keyword>
<dbReference type="InterPro" id="IPR014284">
    <property type="entry name" value="RNA_pol_sigma-70_dom"/>
</dbReference>
<dbReference type="Gene3D" id="1.10.1740.10">
    <property type="match status" value="1"/>
</dbReference>
<keyword evidence="3" id="KW-0731">Sigma factor</keyword>
<dbReference type="Pfam" id="PF04542">
    <property type="entry name" value="Sigma70_r2"/>
    <property type="match status" value="1"/>
</dbReference>
<feature type="domain" description="RNA polymerase sigma-70 region 2" evidence="5">
    <location>
        <begin position="3"/>
        <end position="58"/>
    </location>
</feature>
<evidence type="ECO:0000259" key="5">
    <source>
        <dbReference type="Pfam" id="PF04542"/>
    </source>
</evidence>
<accession>A0A5B8UER3</accession>
<proteinExistence type="inferred from homology"/>
<dbReference type="InterPro" id="IPR036388">
    <property type="entry name" value="WH-like_DNA-bd_sf"/>
</dbReference>
<dbReference type="Pfam" id="PF08281">
    <property type="entry name" value="Sigma70_r4_2"/>
    <property type="match status" value="1"/>
</dbReference>
<sequence length="157" mass="18131">MFTVCLRYGKDRHEAEEILQEGFIKVFSSLHQYRNEGSLEGWIRRVMVTTALQRLRSRPALHAVLSVDSSGHDVKDHENIESSLTAKELLALVQALPFVYRTVFNLYVFEGYKHKEIAEALNISEGTSKSNLYDARQWLKEKIKKNNHLSNPKQKSL</sequence>
<keyword evidence="8" id="KW-1185">Reference proteome</keyword>
<dbReference type="CDD" id="cd06171">
    <property type="entry name" value="Sigma70_r4"/>
    <property type="match status" value="1"/>
</dbReference>
<gene>
    <name evidence="7" type="ORF">FSB75_01310</name>
</gene>
<dbReference type="PANTHER" id="PTHR43133">
    <property type="entry name" value="RNA POLYMERASE ECF-TYPE SIGMA FACTO"/>
    <property type="match status" value="1"/>
</dbReference>
<evidence type="ECO:0000259" key="6">
    <source>
        <dbReference type="Pfam" id="PF08281"/>
    </source>
</evidence>
<evidence type="ECO:0000256" key="1">
    <source>
        <dbReference type="ARBA" id="ARBA00010641"/>
    </source>
</evidence>
<dbReference type="KEGG" id="fgg:FSB75_01310"/>
<feature type="domain" description="RNA polymerase sigma factor 70 region 4 type 2" evidence="6">
    <location>
        <begin position="88"/>
        <end position="139"/>
    </location>
</feature>
<dbReference type="InterPro" id="IPR007627">
    <property type="entry name" value="RNA_pol_sigma70_r2"/>
</dbReference>
<dbReference type="SUPFAM" id="SSF88946">
    <property type="entry name" value="Sigma2 domain of RNA polymerase sigma factors"/>
    <property type="match status" value="1"/>
</dbReference>
<dbReference type="NCBIfam" id="TIGR02937">
    <property type="entry name" value="sigma70-ECF"/>
    <property type="match status" value="1"/>
</dbReference>
<organism evidence="7 8">
    <name type="scientific">Flavisolibacter ginsenosidimutans</name>
    <dbReference type="NCBI Taxonomy" id="661481"/>
    <lineage>
        <taxon>Bacteria</taxon>
        <taxon>Pseudomonadati</taxon>
        <taxon>Bacteroidota</taxon>
        <taxon>Chitinophagia</taxon>
        <taxon>Chitinophagales</taxon>
        <taxon>Chitinophagaceae</taxon>
        <taxon>Flavisolibacter</taxon>
    </lineage>
</organism>
<evidence type="ECO:0000256" key="3">
    <source>
        <dbReference type="ARBA" id="ARBA00023082"/>
    </source>
</evidence>
<dbReference type="InterPro" id="IPR013249">
    <property type="entry name" value="RNA_pol_sigma70_r4_t2"/>
</dbReference>
<evidence type="ECO:0000256" key="4">
    <source>
        <dbReference type="ARBA" id="ARBA00023163"/>
    </source>
</evidence>
<evidence type="ECO:0000256" key="2">
    <source>
        <dbReference type="ARBA" id="ARBA00023015"/>
    </source>
</evidence>
<dbReference type="InterPro" id="IPR039425">
    <property type="entry name" value="RNA_pol_sigma-70-like"/>
</dbReference>
<evidence type="ECO:0000313" key="7">
    <source>
        <dbReference type="EMBL" id="QEC54590.1"/>
    </source>
</evidence>
<dbReference type="GO" id="GO:0003677">
    <property type="term" value="F:DNA binding"/>
    <property type="evidence" value="ECO:0007669"/>
    <property type="project" value="InterPro"/>
</dbReference>
<protein>
    <submittedName>
        <fullName evidence="7">Sigma-70 family RNA polymerase sigma factor</fullName>
    </submittedName>
</protein>
<comment type="similarity">
    <text evidence="1">Belongs to the sigma-70 factor family. ECF subfamily.</text>
</comment>